<dbReference type="GO" id="GO:0008233">
    <property type="term" value="F:peptidase activity"/>
    <property type="evidence" value="ECO:0007669"/>
    <property type="project" value="InterPro"/>
</dbReference>
<dbReference type="KEGG" id="scor:J3U87_31145"/>
<evidence type="ECO:0000313" key="2">
    <source>
        <dbReference type="EMBL" id="QTD50063.1"/>
    </source>
</evidence>
<keyword evidence="3" id="KW-1185">Reference proteome</keyword>
<dbReference type="GO" id="GO:0006508">
    <property type="term" value="P:proteolysis"/>
    <property type="evidence" value="ECO:0007669"/>
    <property type="project" value="InterPro"/>
</dbReference>
<accession>A0A8A4TKF5</accession>
<dbReference type="RefSeq" id="WP_237379694.1">
    <property type="nucleotide sequence ID" value="NZ_CP071793.1"/>
</dbReference>
<dbReference type="AlphaFoldDB" id="A0A8A4TKF5"/>
<dbReference type="PROSITE" id="PS50990">
    <property type="entry name" value="PEPTIDASE_C39"/>
    <property type="match status" value="1"/>
</dbReference>
<dbReference type="Proteomes" id="UP000663929">
    <property type="component" value="Chromosome"/>
</dbReference>
<name>A0A8A4TKF5_SULCO</name>
<gene>
    <name evidence="2" type="ORF">J3U87_31145</name>
</gene>
<dbReference type="EMBL" id="CP071793">
    <property type="protein sequence ID" value="QTD50063.1"/>
    <property type="molecule type" value="Genomic_DNA"/>
</dbReference>
<protein>
    <recommendedName>
        <fullName evidence="1">Peptidase C39 domain-containing protein</fullName>
    </recommendedName>
</protein>
<sequence>MYTFLLTLCLLVNPVTVDHPVQATVGTSPQKRLFIYLNEAQAAKPKDYAFYADIQSAAVDIRFVLRATPERLEALQREIAPVFEFSATPTPPSPEVGYQLVEGEVVVTQGPGLPSVEDVFTWAVAPLLTENRLFFQLGSDYAVLQPTKNACGVVATEMLLQRSGYPVDQDTLYDLLDFQDKPISLSTIHEAVQSLGVQANGYRGSLANLKGKEPAMLHVDHSHYVVLSKVLEKGVIVLDPAVGRAFWTHRQLEQRWHGIFFLIE</sequence>
<dbReference type="GO" id="GO:0005524">
    <property type="term" value="F:ATP binding"/>
    <property type="evidence" value="ECO:0007669"/>
    <property type="project" value="InterPro"/>
</dbReference>
<dbReference type="InterPro" id="IPR005074">
    <property type="entry name" value="Peptidase_C39"/>
</dbReference>
<dbReference type="Gene3D" id="3.90.70.10">
    <property type="entry name" value="Cysteine proteinases"/>
    <property type="match status" value="1"/>
</dbReference>
<proteinExistence type="predicted"/>
<evidence type="ECO:0000313" key="3">
    <source>
        <dbReference type="Proteomes" id="UP000663929"/>
    </source>
</evidence>
<dbReference type="Pfam" id="PF03412">
    <property type="entry name" value="Peptidase_C39"/>
    <property type="match status" value="1"/>
</dbReference>
<evidence type="ECO:0000259" key="1">
    <source>
        <dbReference type="PROSITE" id="PS50990"/>
    </source>
</evidence>
<reference evidence="2" key="1">
    <citation type="submission" date="2021-03" db="EMBL/GenBank/DDBJ databases">
        <title>Acanthopleuribacteraceae sp. M133.</title>
        <authorList>
            <person name="Wang G."/>
        </authorList>
    </citation>
    <scope>NUCLEOTIDE SEQUENCE</scope>
    <source>
        <strain evidence="2">M133</strain>
    </source>
</reference>
<organism evidence="2 3">
    <name type="scientific">Sulfidibacter corallicola</name>
    <dbReference type="NCBI Taxonomy" id="2818388"/>
    <lineage>
        <taxon>Bacteria</taxon>
        <taxon>Pseudomonadati</taxon>
        <taxon>Acidobacteriota</taxon>
        <taxon>Holophagae</taxon>
        <taxon>Acanthopleuribacterales</taxon>
        <taxon>Acanthopleuribacteraceae</taxon>
        <taxon>Sulfidibacter</taxon>
    </lineage>
</organism>
<feature type="domain" description="Peptidase C39" evidence="1">
    <location>
        <begin position="145"/>
        <end position="263"/>
    </location>
</feature>
<dbReference type="GO" id="GO:0016020">
    <property type="term" value="C:membrane"/>
    <property type="evidence" value="ECO:0007669"/>
    <property type="project" value="InterPro"/>
</dbReference>